<dbReference type="Pfam" id="PF00902">
    <property type="entry name" value="TatC"/>
    <property type="match status" value="1"/>
</dbReference>
<evidence type="ECO:0000256" key="1">
    <source>
        <dbReference type="ARBA" id="ARBA00004141"/>
    </source>
</evidence>
<keyword evidence="7" id="KW-1185">Reference proteome</keyword>
<feature type="transmembrane region" description="Helical" evidence="5">
    <location>
        <begin position="141"/>
        <end position="169"/>
    </location>
</feature>
<keyword evidence="4 5" id="KW-0472">Membrane</keyword>
<evidence type="ECO:0000256" key="2">
    <source>
        <dbReference type="ARBA" id="ARBA00022692"/>
    </source>
</evidence>
<dbReference type="PRINTS" id="PR01840">
    <property type="entry name" value="TATCFAMILY"/>
</dbReference>
<dbReference type="HAMAP" id="MF_00902">
    <property type="entry name" value="TatC"/>
    <property type="match status" value="1"/>
</dbReference>
<comment type="caution">
    <text evidence="5">Lacks conserved residue(s) required for the propagation of feature annotation.</text>
</comment>
<dbReference type="GO" id="GO:0033281">
    <property type="term" value="C:TAT protein transport complex"/>
    <property type="evidence" value="ECO:0007669"/>
    <property type="project" value="UniProtKB-UniRule"/>
</dbReference>
<dbReference type="InterPro" id="IPR019820">
    <property type="entry name" value="Sec-indep_translocase_CS"/>
</dbReference>
<feature type="transmembrane region" description="Helical" evidence="5">
    <location>
        <begin position="224"/>
        <end position="242"/>
    </location>
</feature>
<reference evidence="6 7" key="1">
    <citation type="submission" date="2017-10" db="EMBL/GenBank/DDBJ databases">
        <title>Paenichitinophaga pekingensis gen. nov., sp. nov., isolated from activated sludge.</title>
        <authorList>
            <person name="Jin D."/>
            <person name="Kong X."/>
            <person name="Deng Y."/>
            <person name="Bai Z."/>
        </authorList>
    </citation>
    <scope>NUCLEOTIDE SEQUENCE [LARGE SCALE GENOMIC DNA]</scope>
    <source>
        <strain evidence="6 7">13</strain>
    </source>
</reference>
<dbReference type="PANTHER" id="PTHR30371">
    <property type="entry name" value="SEC-INDEPENDENT PROTEIN TRANSLOCASE PROTEIN TATC"/>
    <property type="match status" value="1"/>
</dbReference>
<gene>
    <name evidence="5 6" type="primary">tatC</name>
    <name evidence="6" type="ORF">COR50_03520</name>
</gene>
<dbReference type="InterPro" id="IPR002033">
    <property type="entry name" value="TatC"/>
</dbReference>
<keyword evidence="2 5" id="KW-0812">Transmembrane</keyword>
<dbReference type="RefSeq" id="WP_098192704.1">
    <property type="nucleotide sequence ID" value="NZ_CP023777.1"/>
</dbReference>
<dbReference type="GO" id="GO:0065002">
    <property type="term" value="P:intracellular protein transmembrane transport"/>
    <property type="evidence" value="ECO:0007669"/>
    <property type="project" value="TreeGrafter"/>
</dbReference>
<evidence type="ECO:0000313" key="6">
    <source>
        <dbReference type="EMBL" id="ATL46316.1"/>
    </source>
</evidence>
<dbReference type="PANTHER" id="PTHR30371:SF0">
    <property type="entry name" value="SEC-INDEPENDENT PROTEIN TRANSLOCASE PROTEIN TATC, CHLOROPLASTIC-RELATED"/>
    <property type="match status" value="1"/>
</dbReference>
<dbReference type="KEGG" id="cbae:COR50_03520"/>
<feature type="transmembrane region" description="Helical" evidence="5">
    <location>
        <begin position="99"/>
        <end position="120"/>
    </location>
</feature>
<dbReference type="EMBL" id="CP023777">
    <property type="protein sequence ID" value="ATL46316.1"/>
    <property type="molecule type" value="Genomic_DNA"/>
</dbReference>
<dbReference type="PROSITE" id="PS01218">
    <property type="entry name" value="TATC"/>
    <property type="match status" value="1"/>
</dbReference>
<dbReference type="Proteomes" id="UP000220133">
    <property type="component" value="Chromosome"/>
</dbReference>
<dbReference type="GO" id="GO:0009977">
    <property type="term" value="F:proton motive force dependent protein transmembrane transporter activity"/>
    <property type="evidence" value="ECO:0007669"/>
    <property type="project" value="TreeGrafter"/>
</dbReference>
<name>A0A291QQV5_9BACT</name>
<evidence type="ECO:0000256" key="4">
    <source>
        <dbReference type="ARBA" id="ARBA00023136"/>
    </source>
</evidence>
<keyword evidence="5" id="KW-1003">Cell membrane</keyword>
<comment type="subunit">
    <text evidence="5">Forms a complex with TatA.</text>
</comment>
<evidence type="ECO:0000313" key="7">
    <source>
        <dbReference type="Proteomes" id="UP000220133"/>
    </source>
</evidence>
<dbReference type="AlphaFoldDB" id="A0A291QQV5"/>
<feature type="transmembrane region" description="Helical" evidence="5">
    <location>
        <begin position="189"/>
        <end position="212"/>
    </location>
</feature>
<protein>
    <recommendedName>
        <fullName evidence="5">Sec-independent protein translocase protein TatC</fullName>
    </recommendedName>
</protein>
<keyword evidence="5" id="KW-0811">Translocation</keyword>
<feature type="transmembrane region" description="Helical" evidence="5">
    <location>
        <begin position="28"/>
        <end position="46"/>
    </location>
</feature>
<comment type="subcellular location">
    <subcellularLocation>
        <location evidence="5">Cell membrane</location>
        <topology evidence="5">Multi-pass membrane protein</topology>
    </subcellularLocation>
    <subcellularLocation>
        <location evidence="1">Membrane</location>
        <topology evidence="1">Multi-pass membrane protein</topology>
    </subcellularLocation>
</comment>
<sequence>MFKKIFANNQDKAEMSFFDHLEELRWHLVRSAFAIVILSVFGFIFTKEFLDYIVFGPTQDWFPTYHWLCKFSNSVGLGDKLCISPTDFNFQNPKMAGQVMLQFKLAFILGLVGAFPYIFWEFWRFVKPALKEKERNGAQGLIFWISFQFFLGILFSYFLIAPFTINFLAGYTITDNVQNFFFIDDYFSLLTQIVIGMGVLFELPILVFFLTKIGFLTPSFMRKYRRHAIVIILVLAAIITPPDVIDQLLVFIPLYTLYEISIIVSKRAMKGREEKEDVEEWS</sequence>
<dbReference type="NCBIfam" id="TIGR00945">
    <property type="entry name" value="tatC"/>
    <property type="match status" value="1"/>
</dbReference>
<keyword evidence="5" id="KW-0813">Transport</keyword>
<comment type="similarity">
    <text evidence="5">Belongs to the TatC family.</text>
</comment>
<comment type="function">
    <text evidence="5">Part of the twin-arginine translocation (Tat) system that transports large folded proteins containing a characteristic twin-arginine motif in their signal peptide across membranes.</text>
</comment>
<organism evidence="6 7">
    <name type="scientific">Chitinophaga caeni</name>
    <dbReference type="NCBI Taxonomy" id="2029983"/>
    <lineage>
        <taxon>Bacteria</taxon>
        <taxon>Pseudomonadati</taxon>
        <taxon>Bacteroidota</taxon>
        <taxon>Chitinophagia</taxon>
        <taxon>Chitinophagales</taxon>
        <taxon>Chitinophagaceae</taxon>
        <taxon>Chitinophaga</taxon>
    </lineage>
</organism>
<keyword evidence="3 5" id="KW-1133">Transmembrane helix</keyword>
<keyword evidence="5" id="KW-0653">Protein transport</keyword>
<proteinExistence type="inferred from homology"/>
<dbReference type="GO" id="GO:0043953">
    <property type="term" value="P:protein transport by the Tat complex"/>
    <property type="evidence" value="ECO:0007669"/>
    <property type="project" value="UniProtKB-UniRule"/>
</dbReference>
<dbReference type="OrthoDB" id="9777044at2"/>
<evidence type="ECO:0000256" key="3">
    <source>
        <dbReference type="ARBA" id="ARBA00022989"/>
    </source>
</evidence>
<evidence type="ECO:0000256" key="5">
    <source>
        <dbReference type="HAMAP-Rule" id="MF_00902"/>
    </source>
</evidence>
<accession>A0A291QQV5</accession>